<evidence type="ECO:0000313" key="2">
    <source>
        <dbReference type="Proteomes" id="UP000714625"/>
    </source>
</evidence>
<name>A0AA36UUM1_VIBAL</name>
<evidence type="ECO:0000313" key="1">
    <source>
        <dbReference type="EMBL" id="EGQ9137927.1"/>
    </source>
</evidence>
<gene>
    <name evidence="1" type="ORF">GHY86_22670</name>
</gene>
<dbReference type="Proteomes" id="UP000714625">
    <property type="component" value="Unassembled WGS sequence"/>
</dbReference>
<protein>
    <submittedName>
        <fullName evidence="1">Uncharacterized protein</fullName>
    </submittedName>
</protein>
<dbReference type="AlphaFoldDB" id="A0AA36UUM1"/>
<reference evidence="1" key="1">
    <citation type="submission" date="2019-11" db="EMBL/GenBank/DDBJ databases">
        <authorList>
            <consortium name="PulseNet: The National Subtyping Network for Foodborne Disease Surveillance"/>
            <person name="Tarr C.L."/>
            <person name="Trees E."/>
            <person name="Katz L.S."/>
            <person name="Carleton-Romer H.A."/>
            <person name="Stroika S."/>
            <person name="Kucerova Z."/>
            <person name="Roache K.F."/>
            <person name="Sabol A.L."/>
            <person name="Besser J."/>
            <person name="Gerner-Smidt P."/>
        </authorList>
    </citation>
    <scope>NUCLEOTIDE SEQUENCE</scope>
    <source>
        <strain evidence="1">PNUSAV001129</strain>
    </source>
</reference>
<dbReference type="EMBL" id="AAXMUW010000083">
    <property type="protein sequence ID" value="EGQ9137927.1"/>
    <property type="molecule type" value="Genomic_DNA"/>
</dbReference>
<sequence length="89" mass="10524">MKKCYIESLISSFLHRRNNTMPPYLVTYFNEKHTVIDKETIFMKNLTNAKRSAEHHAPKGTDQIEIKNLMDQVLTRLTLDESWLDNIEN</sequence>
<accession>A0AA36UUM1</accession>
<proteinExistence type="predicted"/>
<comment type="caution">
    <text evidence="1">The sequence shown here is derived from an EMBL/GenBank/DDBJ whole genome shotgun (WGS) entry which is preliminary data.</text>
</comment>
<organism evidence="1 2">
    <name type="scientific">Vibrio alginolyticus</name>
    <dbReference type="NCBI Taxonomy" id="663"/>
    <lineage>
        <taxon>Bacteria</taxon>
        <taxon>Pseudomonadati</taxon>
        <taxon>Pseudomonadota</taxon>
        <taxon>Gammaproteobacteria</taxon>
        <taxon>Vibrionales</taxon>
        <taxon>Vibrionaceae</taxon>
        <taxon>Vibrio</taxon>
    </lineage>
</organism>